<name>A0AAV6HN17_9ERIC</name>
<sequence>MTLGLIQLATIFLSTFLIIALHHHFKKTKPPVLHHHHHHPPTPFSLPIVGHLHLLSPLIHHSFHRLSSLHGPLIRLRLGSVPCVVVSTPEYAREFLKTNELNFSTRHDSTAINRLTYNSSFAFAPHGPYWKFIKKLASHELLANRNLNQFLPIRNRELLCFLQTLTKKAKACEAVNVTEELLKLTNNVISQIMLGIRSSGTEGEADEARTLVREVSRIFGEFNLSDFIWFLKRWDLQGIGKRCEDIYARYDALLEKIITDREEMRKENGDGKSAKDFLDILVDALENEDSEIKLTRDHVKALILDFFTAATDTSAIALEWALAELINNPKVLKKAHEEMDNVVGKHRLVAESDVPNLPYIQSIVKETFRLHPPIPLLTRSSVQDCVIDGYNIPAHTMLFVNIWSIGRNPKYWENPLDFWPERFSRAGKDDPAGGLIDVKGQHFQLLPFGTGRRGCPGMSLALQQLPTVLAATIQCFEWKVAADPKGENINGTDGVVDMTERPGLTAPRAHDLVCMPVARMDLLDSLLDP</sequence>
<keyword evidence="5 10" id="KW-0479">Metal-binding</keyword>
<evidence type="ECO:0000256" key="1">
    <source>
        <dbReference type="ARBA" id="ARBA00001971"/>
    </source>
</evidence>
<dbReference type="GO" id="GO:0016020">
    <property type="term" value="C:membrane"/>
    <property type="evidence" value="ECO:0007669"/>
    <property type="project" value="UniProtKB-SubCell"/>
</dbReference>
<evidence type="ECO:0000256" key="4">
    <source>
        <dbReference type="ARBA" id="ARBA00022617"/>
    </source>
</evidence>
<evidence type="ECO:0000256" key="11">
    <source>
        <dbReference type="RuleBase" id="RU000461"/>
    </source>
</evidence>
<dbReference type="PRINTS" id="PR00385">
    <property type="entry name" value="P450"/>
</dbReference>
<evidence type="ECO:0000256" key="8">
    <source>
        <dbReference type="ARBA" id="ARBA00023033"/>
    </source>
</evidence>
<reference evidence="12 13" key="1">
    <citation type="submission" date="2020-08" db="EMBL/GenBank/DDBJ databases">
        <title>Plant Genome Project.</title>
        <authorList>
            <person name="Zhang R.-G."/>
        </authorList>
    </citation>
    <scope>NUCLEOTIDE SEQUENCE [LARGE SCALE GENOMIC DNA]</scope>
    <source>
        <strain evidence="12">WSP0</strain>
        <tissue evidence="12">Leaf</tissue>
    </source>
</reference>
<protein>
    <recommendedName>
        <fullName evidence="14">Flavone synthase II</fullName>
    </recommendedName>
</protein>
<comment type="cofactor">
    <cofactor evidence="1 10">
        <name>heme</name>
        <dbReference type="ChEBI" id="CHEBI:30413"/>
    </cofactor>
</comment>
<keyword evidence="6 11" id="KW-0560">Oxidoreductase</keyword>
<evidence type="ECO:0000256" key="6">
    <source>
        <dbReference type="ARBA" id="ARBA00023002"/>
    </source>
</evidence>
<evidence type="ECO:0000256" key="2">
    <source>
        <dbReference type="ARBA" id="ARBA00004370"/>
    </source>
</evidence>
<comment type="subcellular location">
    <subcellularLocation>
        <location evidence="2">Membrane</location>
    </subcellularLocation>
</comment>
<keyword evidence="7 10" id="KW-0408">Iron</keyword>
<evidence type="ECO:0000313" key="13">
    <source>
        <dbReference type="Proteomes" id="UP000823749"/>
    </source>
</evidence>
<dbReference type="GO" id="GO:0016705">
    <property type="term" value="F:oxidoreductase activity, acting on paired donors, with incorporation or reduction of molecular oxygen"/>
    <property type="evidence" value="ECO:0007669"/>
    <property type="project" value="InterPro"/>
</dbReference>
<evidence type="ECO:0000313" key="12">
    <source>
        <dbReference type="EMBL" id="KAG5515378.1"/>
    </source>
</evidence>
<evidence type="ECO:0000256" key="10">
    <source>
        <dbReference type="PIRSR" id="PIRSR602401-1"/>
    </source>
</evidence>
<evidence type="ECO:0000256" key="3">
    <source>
        <dbReference type="ARBA" id="ARBA00010617"/>
    </source>
</evidence>
<proteinExistence type="inferred from homology"/>
<evidence type="ECO:0000256" key="5">
    <source>
        <dbReference type="ARBA" id="ARBA00022723"/>
    </source>
</evidence>
<dbReference type="Proteomes" id="UP000823749">
    <property type="component" value="Chromosome 13"/>
</dbReference>
<dbReference type="InterPro" id="IPR001128">
    <property type="entry name" value="Cyt_P450"/>
</dbReference>
<dbReference type="GO" id="GO:0020037">
    <property type="term" value="F:heme binding"/>
    <property type="evidence" value="ECO:0007669"/>
    <property type="project" value="InterPro"/>
</dbReference>
<keyword evidence="9" id="KW-0472">Membrane</keyword>
<dbReference type="InterPro" id="IPR002401">
    <property type="entry name" value="Cyt_P450_E_grp-I"/>
</dbReference>
<dbReference type="CDD" id="cd20655">
    <property type="entry name" value="CYP93"/>
    <property type="match status" value="1"/>
</dbReference>
<organism evidence="12 13">
    <name type="scientific">Rhododendron griersonianum</name>
    <dbReference type="NCBI Taxonomy" id="479676"/>
    <lineage>
        <taxon>Eukaryota</taxon>
        <taxon>Viridiplantae</taxon>
        <taxon>Streptophyta</taxon>
        <taxon>Embryophyta</taxon>
        <taxon>Tracheophyta</taxon>
        <taxon>Spermatophyta</taxon>
        <taxon>Magnoliopsida</taxon>
        <taxon>eudicotyledons</taxon>
        <taxon>Gunneridae</taxon>
        <taxon>Pentapetalae</taxon>
        <taxon>asterids</taxon>
        <taxon>Ericales</taxon>
        <taxon>Ericaceae</taxon>
        <taxon>Ericoideae</taxon>
        <taxon>Rhodoreae</taxon>
        <taxon>Rhododendron</taxon>
    </lineage>
</organism>
<evidence type="ECO:0000256" key="9">
    <source>
        <dbReference type="ARBA" id="ARBA00023136"/>
    </source>
</evidence>
<dbReference type="Gene3D" id="1.10.630.10">
    <property type="entry name" value="Cytochrome P450"/>
    <property type="match status" value="1"/>
</dbReference>
<dbReference type="PROSITE" id="PS00086">
    <property type="entry name" value="CYTOCHROME_P450"/>
    <property type="match status" value="1"/>
</dbReference>
<feature type="binding site" description="axial binding residue" evidence="10">
    <location>
        <position position="455"/>
    </location>
    <ligand>
        <name>heme</name>
        <dbReference type="ChEBI" id="CHEBI:30413"/>
    </ligand>
    <ligandPart>
        <name>Fe</name>
        <dbReference type="ChEBI" id="CHEBI:18248"/>
    </ligandPart>
</feature>
<evidence type="ECO:0008006" key="14">
    <source>
        <dbReference type="Google" id="ProtNLM"/>
    </source>
</evidence>
<keyword evidence="13" id="KW-1185">Reference proteome</keyword>
<comment type="similarity">
    <text evidence="3 11">Belongs to the cytochrome P450 family.</text>
</comment>
<dbReference type="InterPro" id="IPR036396">
    <property type="entry name" value="Cyt_P450_sf"/>
</dbReference>
<dbReference type="AlphaFoldDB" id="A0AAV6HN17"/>
<dbReference type="PRINTS" id="PR00463">
    <property type="entry name" value="EP450I"/>
</dbReference>
<keyword evidence="4 10" id="KW-0349">Heme</keyword>
<gene>
    <name evidence="12" type="ORF">RHGRI_036430</name>
</gene>
<evidence type="ECO:0000256" key="7">
    <source>
        <dbReference type="ARBA" id="ARBA00023004"/>
    </source>
</evidence>
<dbReference type="SUPFAM" id="SSF48264">
    <property type="entry name" value="Cytochrome P450"/>
    <property type="match status" value="1"/>
</dbReference>
<dbReference type="EMBL" id="JACTNZ010000013">
    <property type="protein sequence ID" value="KAG5515378.1"/>
    <property type="molecule type" value="Genomic_DNA"/>
</dbReference>
<dbReference type="Pfam" id="PF00067">
    <property type="entry name" value="p450"/>
    <property type="match status" value="1"/>
</dbReference>
<keyword evidence="8 11" id="KW-0503">Monooxygenase</keyword>
<dbReference type="PANTHER" id="PTHR47943">
    <property type="entry name" value="CYTOCHROME P450 93A3-LIKE"/>
    <property type="match status" value="1"/>
</dbReference>
<dbReference type="PANTHER" id="PTHR47943:SF8">
    <property type="entry name" value="CYTOCHROME P450"/>
    <property type="match status" value="1"/>
</dbReference>
<dbReference type="GO" id="GO:0004497">
    <property type="term" value="F:monooxygenase activity"/>
    <property type="evidence" value="ECO:0007669"/>
    <property type="project" value="UniProtKB-KW"/>
</dbReference>
<accession>A0AAV6HN17</accession>
<dbReference type="GO" id="GO:0005506">
    <property type="term" value="F:iron ion binding"/>
    <property type="evidence" value="ECO:0007669"/>
    <property type="project" value="InterPro"/>
</dbReference>
<dbReference type="FunFam" id="1.10.630.10:FF:000019">
    <property type="entry name" value="Cytochrome P450 family protein"/>
    <property type="match status" value="1"/>
</dbReference>
<dbReference type="InterPro" id="IPR017972">
    <property type="entry name" value="Cyt_P450_CS"/>
</dbReference>
<comment type="caution">
    <text evidence="12">The sequence shown here is derived from an EMBL/GenBank/DDBJ whole genome shotgun (WGS) entry which is preliminary data.</text>
</comment>